<dbReference type="SMART" id="SM00862">
    <property type="entry name" value="Trans_reg_C"/>
    <property type="match status" value="1"/>
</dbReference>
<keyword evidence="4" id="KW-0805">Transcription regulation</keyword>
<sequence length="226" mass="26382">MNNNKKILVVEDEYSINDILTITLNKEGYEVKSVFYGREALEIIDDFKPDLVLLDLMLPDIDGFSVCKQISDKYLVIMITARGDVMDRILGMELGADDYIIKPFDIREVIVRVKAMFRRGQKSTSMIEDGFEKVTDNIKVNEKSRIIIKDNRALDLKRKEFDLFLYLYKNRNVVHSREALLDKVWGFEFAGDTRTVDVHIRRLRAKLEENEDKIIETVFGIGYVMR</sequence>
<reference evidence="12 13" key="1">
    <citation type="submission" date="2016-11" db="EMBL/GenBank/DDBJ databases">
        <authorList>
            <person name="Jaros S."/>
            <person name="Januszkiewicz K."/>
            <person name="Wedrychowicz H."/>
        </authorList>
    </citation>
    <scope>NUCLEOTIDE SEQUENCE [LARGE SCALE GENOMIC DNA]</scope>
    <source>
        <strain evidence="12 13">DSM 21758</strain>
    </source>
</reference>
<dbReference type="GO" id="GO:0000156">
    <property type="term" value="F:phosphorelay response regulator activity"/>
    <property type="evidence" value="ECO:0007669"/>
    <property type="project" value="TreeGrafter"/>
</dbReference>
<dbReference type="Pfam" id="PF00072">
    <property type="entry name" value="Response_reg"/>
    <property type="match status" value="1"/>
</dbReference>
<dbReference type="InterPro" id="IPR016032">
    <property type="entry name" value="Sig_transdc_resp-reg_C-effctor"/>
</dbReference>
<keyword evidence="6" id="KW-0804">Transcription</keyword>
<dbReference type="OrthoDB" id="9790442at2"/>
<dbReference type="InterPro" id="IPR039420">
    <property type="entry name" value="WalR-like"/>
</dbReference>
<evidence type="ECO:0000256" key="3">
    <source>
        <dbReference type="ARBA" id="ARBA00023012"/>
    </source>
</evidence>
<accession>A0A1M6EFZ0</accession>
<feature type="domain" description="OmpR/PhoB-type" evidence="11">
    <location>
        <begin position="129"/>
        <end position="226"/>
    </location>
</feature>
<name>A0A1M6EFZ0_9CLOT</name>
<evidence type="ECO:0000256" key="2">
    <source>
        <dbReference type="ARBA" id="ARBA00022553"/>
    </source>
</evidence>
<keyword evidence="2 8" id="KW-0597">Phosphoprotein</keyword>
<dbReference type="PANTHER" id="PTHR48111:SF40">
    <property type="entry name" value="PHOSPHATE REGULON TRANSCRIPTIONAL REGULATORY PROTEIN PHOB"/>
    <property type="match status" value="1"/>
</dbReference>
<dbReference type="InterPro" id="IPR001867">
    <property type="entry name" value="OmpR/PhoB-type_DNA-bd"/>
</dbReference>
<dbReference type="GO" id="GO:0006355">
    <property type="term" value="P:regulation of DNA-templated transcription"/>
    <property type="evidence" value="ECO:0007669"/>
    <property type="project" value="InterPro"/>
</dbReference>
<keyword evidence="5 9" id="KW-0238">DNA-binding</keyword>
<dbReference type="PROSITE" id="PS51755">
    <property type="entry name" value="OMPR_PHOB"/>
    <property type="match status" value="1"/>
</dbReference>
<dbReference type="SMART" id="SM00448">
    <property type="entry name" value="REC"/>
    <property type="match status" value="1"/>
</dbReference>
<dbReference type="EMBL" id="FQZB01000005">
    <property type="protein sequence ID" value="SHI84384.1"/>
    <property type="molecule type" value="Genomic_DNA"/>
</dbReference>
<dbReference type="InterPro" id="IPR011006">
    <property type="entry name" value="CheY-like_superfamily"/>
</dbReference>
<evidence type="ECO:0000256" key="6">
    <source>
        <dbReference type="ARBA" id="ARBA00023163"/>
    </source>
</evidence>
<dbReference type="FunFam" id="1.10.10.10:FF:000018">
    <property type="entry name" value="DNA-binding response regulator ResD"/>
    <property type="match status" value="1"/>
</dbReference>
<protein>
    <recommendedName>
        <fullName evidence="1">Stage 0 sporulation protein A homolog</fullName>
    </recommendedName>
</protein>
<feature type="modified residue" description="4-aspartylphosphate" evidence="8">
    <location>
        <position position="55"/>
    </location>
</feature>
<evidence type="ECO:0000259" key="11">
    <source>
        <dbReference type="PROSITE" id="PS51755"/>
    </source>
</evidence>
<gene>
    <name evidence="12" type="ORF">SAMN02745163_00845</name>
</gene>
<comment type="function">
    <text evidence="7">May play the central regulatory role in sporulation. It may be an element of the effector pathway responsible for the activation of sporulation genes in response to nutritional stress. Spo0A may act in concert with spo0H (a sigma factor) to control the expression of some genes that are critical to the sporulation process.</text>
</comment>
<dbReference type="FunFam" id="3.40.50.2300:FF:000001">
    <property type="entry name" value="DNA-binding response regulator PhoB"/>
    <property type="match status" value="1"/>
</dbReference>
<dbReference type="GO" id="GO:0005829">
    <property type="term" value="C:cytosol"/>
    <property type="evidence" value="ECO:0007669"/>
    <property type="project" value="TreeGrafter"/>
</dbReference>
<dbReference type="RefSeq" id="WP_072985431.1">
    <property type="nucleotide sequence ID" value="NZ_FQZB01000005.1"/>
</dbReference>
<feature type="DNA-binding region" description="OmpR/PhoB-type" evidence="9">
    <location>
        <begin position="129"/>
        <end position="226"/>
    </location>
</feature>
<evidence type="ECO:0000256" key="1">
    <source>
        <dbReference type="ARBA" id="ARBA00018672"/>
    </source>
</evidence>
<dbReference type="STRING" id="1121302.SAMN02745163_00845"/>
<dbReference type="PROSITE" id="PS50110">
    <property type="entry name" value="RESPONSE_REGULATORY"/>
    <property type="match status" value="1"/>
</dbReference>
<dbReference type="PANTHER" id="PTHR48111">
    <property type="entry name" value="REGULATOR OF RPOS"/>
    <property type="match status" value="1"/>
</dbReference>
<keyword evidence="13" id="KW-1185">Reference proteome</keyword>
<organism evidence="12 13">
    <name type="scientific">Clostridium cavendishii DSM 21758</name>
    <dbReference type="NCBI Taxonomy" id="1121302"/>
    <lineage>
        <taxon>Bacteria</taxon>
        <taxon>Bacillati</taxon>
        <taxon>Bacillota</taxon>
        <taxon>Clostridia</taxon>
        <taxon>Eubacteriales</taxon>
        <taxon>Clostridiaceae</taxon>
        <taxon>Clostridium</taxon>
    </lineage>
</organism>
<dbReference type="GO" id="GO:0000976">
    <property type="term" value="F:transcription cis-regulatory region binding"/>
    <property type="evidence" value="ECO:0007669"/>
    <property type="project" value="TreeGrafter"/>
</dbReference>
<evidence type="ECO:0000256" key="5">
    <source>
        <dbReference type="ARBA" id="ARBA00023125"/>
    </source>
</evidence>
<dbReference type="Gene3D" id="3.40.50.2300">
    <property type="match status" value="1"/>
</dbReference>
<keyword evidence="3" id="KW-0902">Two-component regulatory system</keyword>
<evidence type="ECO:0000256" key="7">
    <source>
        <dbReference type="ARBA" id="ARBA00024867"/>
    </source>
</evidence>
<dbReference type="Gene3D" id="6.10.250.690">
    <property type="match status" value="1"/>
</dbReference>
<dbReference type="Gene3D" id="1.10.10.10">
    <property type="entry name" value="Winged helix-like DNA-binding domain superfamily/Winged helix DNA-binding domain"/>
    <property type="match status" value="1"/>
</dbReference>
<dbReference type="AlphaFoldDB" id="A0A1M6EFZ0"/>
<evidence type="ECO:0000313" key="12">
    <source>
        <dbReference type="EMBL" id="SHI84384.1"/>
    </source>
</evidence>
<dbReference type="Proteomes" id="UP000184310">
    <property type="component" value="Unassembled WGS sequence"/>
</dbReference>
<evidence type="ECO:0000313" key="13">
    <source>
        <dbReference type="Proteomes" id="UP000184310"/>
    </source>
</evidence>
<dbReference type="Pfam" id="PF00486">
    <property type="entry name" value="Trans_reg_C"/>
    <property type="match status" value="1"/>
</dbReference>
<feature type="domain" description="Response regulatory" evidence="10">
    <location>
        <begin position="6"/>
        <end position="117"/>
    </location>
</feature>
<proteinExistence type="predicted"/>
<evidence type="ECO:0000256" key="4">
    <source>
        <dbReference type="ARBA" id="ARBA00023015"/>
    </source>
</evidence>
<dbReference type="SUPFAM" id="SSF52172">
    <property type="entry name" value="CheY-like"/>
    <property type="match status" value="1"/>
</dbReference>
<evidence type="ECO:0000259" key="10">
    <source>
        <dbReference type="PROSITE" id="PS50110"/>
    </source>
</evidence>
<dbReference type="CDD" id="cd00383">
    <property type="entry name" value="trans_reg_C"/>
    <property type="match status" value="1"/>
</dbReference>
<dbReference type="GO" id="GO:0032993">
    <property type="term" value="C:protein-DNA complex"/>
    <property type="evidence" value="ECO:0007669"/>
    <property type="project" value="TreeGrafter"/>
</dbReference>
<dbReference type="InterPro" id="IPR036388">
    <property type="entry name" value="WH-like_DNA-bd_sf"/>
</dbReference>
<dbReference type="InterPro" id="IPR001789">
    <property type="entry name" value="Sig_transdc_resp-reg_receiver"/>
</dbReference>
<evidence type="ECO:0000256" key="8">
    <source>
        <dbReference type="PROSITE-ProRule" id="PRU00169"/>
    </source>
</evidence>
<dbReference type="SUPFAM" id="SSF46894">
    <property type="entry name" value="C-terminal effector domain of the bipartite response regulators"/>
    <property type="match status" value="1"/>
</dbReference>
<evidence type="ECO:0000256" key="9">
    <source>
        <dbReference type="PROSITE-ProRule" id="PRU01091"/>
    </source>
</evidence>